<dbReference type="HOGENOM" id="CLU_079879_0_0_10"/>
<dbReference type="Pfam" id="PF13585">
    <property type="entry name" value="CHU_C"/>
    <property type="match status" value="1"/>
</dbReference>
<keyword evidence="2" id="KW-1185">Reference proteome</keyword>
<protein>
    <recommendedName>
        <fullName evidence="3">Gliding motility-associated C-terminal domain protein</fullName>
    </recommendedName>
</protein>
<proteinExistence type="predicted"/>
<sequence length="253" mass="28307">MQKALSLHNQLFAKMKIRLSLFTILLVLSSVAARGQGALPIISPTATYTDSEGNELSETAISESAPLTVTFKANAENTGGWAAHYEWHFYEEGKRDQVYLKRYEENTTYTFTKAGAHSVELWAIFTQGADSVAYTDEYWRSEGSPLTVTISESKLDMPNAFSPNGDGINDIYKAKEGYRSIVEFEATIFNRWGQKLYSWTDPAGGWDGKYKGKDVKQGVYYVLVKAKGADGRKFSIKRDVNLLRGFMEGSSRP</sequence>
<dbReference type="InterPro" id="IPR026341">
    <property type="entry name" value="T9SS_type_B"/>
</dbReference>
<dbReference type="AlphaFoldDB" id="D1PT13"/>
<name>D1PT13_9BACT</name>
<evidence type="ECO:0008006" key="3">
    <source>
        <dbReference type="Google" id="ProtNLM"/>
    </source>
</evidence>
<dbReference type="Gene3D" id="2.60.40.10">
    <property type="entry name" value="Immunoglobulins"/>
    <property type="match status" value="1"/>
</dbReference>
<reference evidence="1 2" key="1">
    <citation type="submission" date="2009-10" db="EMBL/GenBank/DDBJ databases">
        <authorList>
            <person name="Qin X."/>
            <person name="Bachman B."/>
            <person name="Battles P."/>
            <person name="Bell A."/>
            <person name="Bess C."/>
            <person name="Bickham C."/>
            <person name="Chaboub L."/>
            <person name="Chen D."/>
            <person name="Coyle M."/>
            <person name="Deiros D.R."/>
            <person name="Dinh H."/>
            <person name="Forbes L."/>
            <person name="Fowler G."/>
            <person name="Francisco L."/>
            <person name="Fu Q."/>
            <person name="Gubbala S."/>
            <person name="Hale W."/>
            <person name="Han Y."/>
            <person name="Hemphill L."/>
            <person name="Highlander S.K."/>
            <person name="Hirani K."/>
            <person name="Hogues M."/>
            <person name="Jackson L."/>
            <person name="Jakkamsetti A."/>
            <person name="Javaid M."/>
            <person name="Jiang H."/>
            <person name="Korchina V."/>
            <person name="Kovar C."/>
            <person name="Lara F."/>
            <person name="Lee S."/>
            <person name="Mata R."/>
            <person name="Mathew T."/>
            <person name="Moen C."/>
            <person name="Morales K."/>
            <person name="Munidasa M."/>
            <person name="Nazareth L."/>
            <person name="Ngo R."/>
            <person name="Nguyen L."/>
            <person name="Okwuonu G."/>
            <person name="Ongeri F."/>
            <person name="Patil S."/>
            <person name="Petrosino J."/>
            <person name="Pham C."/>
            <person name="Pham P."/>
            <person name="Pu L.-L."/>
            <person name="Puazo M."/>
            <person name="Raj R."/>
            <person name="Reid J."/>
            <person name="Rouhana J."/>
            <person name="Saada N."/>
            <person name="Shang Y."/>
            <person name="Simmons D."/>
            <person name="Thornton R."/>
            <person name="Warren J."/>
            <person name="Weissenberger G."/>
            <person name="Zhang J."/>
            <person name="Zhang L."/>
            <person name="Zhou C."/>
            <person name="Zhu D."/>
            <person name="Muzny D."/>
            <person name="Worley K."/>
            <person name="Gibbs R."/>
        </authorList>
    </citation>
    <scope>NUCLEOTIDE SEQUENCE [LARGE SCALE GENOMIC DNA]</scope>
    <source>
        <strain evidence="1 2">DSM 17361</strain>
    </source>
</reference>
<dbReference type="InterPro" id="IPR013783">
    <property type="entry name" value="Ig-like_fold"/>
</dbReference>
<dbReference type="NCBIfam" id="TIGR04131">
    <property type="entry name" value="Bac_Flav_CTERM"/>
    <property type="match status" value="1"/>
</dbReference>
<organism evidence="1 2">
    <name type="scientific">Hallella bergensis DSM 17361</name>
    <dbReference type="NCBI Taxonomy" id="585502"/>
    <lineage>
        <taxon>Bacteria</taxon>
        <taxon>Pseudomonadati</taxon>
        <taxon>Bacteroidota</taxon>
        <taxon>Bacteroidia</taxon>
        <taxon>Bacteroidales</taxon>
        <taxon>Prevotellaceae</taxon>
        <taxon>Hallella</taxon>
    </lineage>
</organism>
<evidence type="ECO:0000313" key="1">
    <source>
        <dbReference type="EMBL" id="EFA45507.1"/>
    </source>
</evidence>
<dbReference type="Proteomes" id="UP000003160">
    <property type="component" value="Unassembled WGS sequence"/>
</dbReference>
<evidence type="ECO:0000313" key="2">
    <source>
        <dbReference type="Proteomes" id="UP000003160"/>
    </source>
</evidence>
<dbReference type="InterPro" id="IPR035986">
    <property type="entry name" value="PKD_dom_sf"/>
</dbReference>
<dbReference type="SUPFAM" id="SSF49299">
    <property type="entry name" value="PKD domain"/>
    <property type="match status" value="1"/>
</dbReference>
<gene>
    <name evidence="1" type="ORF">HMPREF0645_0098</name>
</gene>
<accession>D1PT13</accession>
<comment type="caution">
    <text evidence="1">The sequence shown here is derived from an EMBL/GenBank/DDBJ whole genome shotgun (WGS) entry which is preliminary data.</text>
</comment>
<dbReference type="eggNOG" id="COG3291">
    <property type="taxonomic scope" value="Bacteria"/>
</dbReference>
<dbReference type="EMBL" id="ACKS01000009">
    <property type="protein sequence ID" value="EFA45507.1"/>
    <property type="molecule type" value="Genomic_DNA"/>
</dbReference>
<dbReference type="CDD" id="cd00146">
    <property type="entry name" value="PKD"/>
    <property type="match status" value="1"/>
</dbReference>